<evidence type="ECO:0000313" key="3">
    <source>
        <dbReference type="Proteomes" id="UP001595719"/>
    </source>
</evidence>
<keyword evidence="3" id="KW-1185">Reference proteome</keyword>
<comment type="caution">
    <text evidence="2">The sequence shown here is derived from an EMBL/GenBank/DDBJ whole genome shotgun (WGS) entry which is preliminary data.</text>
</comment>
<dbReference type="Proteomes" id="UP001595719">
    <property type="component" value="Unassembled WGS sequence"/>
</dbReference>
<proteinExistence type="predicted"/>
<dbReference type="InterPro" id="IPR034660">
    <property type="entry name" value="DinB/YfiT-like"/>
</dbReference>
<keyword evidence="2" id="KW-0413">Isomerase</keyword>
<name>A0ABV8VXV9_9FLAO</name>
<evidence type="ECO:0000259" key="1">
    <source>
        <dbReference type="Pfam" id="PF11716"/>
    </source>
</evidence>
<dbReference type="RefSeq" id="WP_179003287.1">
    <property type="nucleotide sequence ID" value="NZ_JBHSCO010000001.1"/>
</dbReference>
<dbReference type="GO" id="GO:0016853">
    <property type="term" value="F:isomerase activity"/>
    <property type="evidence" value="ECO:0007669"/>
    <property type="project" value="UniProtKB-KW"/>
</dbReference>
<reference evidence="3" key="1">
    <citation type="journal article" date="2019" name="Int. J. Syst. Evol. Microbiol.">
        <title>The Global Catalogue of Microorganisms (GCM) 10K type strain sequencing project: providing services to taxonomists for standard genome sequencing and annotation.</title>
        <authorList>
            <consortium name="The Broad Institute Genomics Platform"/>
            <consortium name="The Broad Institute Genome Sequencing Center for Infectious Disease"/>
            <person name="Wu L."/>
            <person name="Ma J."/>
        </authorList>
    </citation>
    <scope>NUCLEOTIDE SEQUENCE [LARGE SCALE GENOMIC DNA]</scope>
    <source>
        <strain evidence="3">CGMCC 1.15345</strain>
    </source>
</reference>
<accession>A0ABV8VXV9</accession>
<dbReference type="InterPro" id="IPR024344">
    <property type="entry name" value="MDMPI_metal-binding"/>
</dbReference>
<sequence>MKSSEIIPIQTLHLFPILDTLLIDLLKSLTEEEWNAQTVAKKWKVKDIASHLLDGNLRGLSISRDRYFGENPENINSYQDLVDFLNQLNMTWTNATKRLSPNVLIDLLESTGKEYSDHLQTLNSFENAIFSVAWAGQETSLNWFHIAREYTEKFLHQQQIRDAVGKPALMTKELFNPFIETFIQALPHTYRNTQAPNGTIVSLIVTTEIGGQWNIIKKENNWEFIDSLENNPTSTVKINPQDAWLLFSKGMSPVDALEKVEIIGDKDLGCIALNIIAVMA</sequence>
<gene>
    <name evidence="2" type="ORF">ACFOY0_00110</name>
</gene>
<organism evidence="2 3">
    <name type="scientific">Flavobacterium quisquiliarum</name>
    <dbReference type="NCBI Taxonomy" id="1834436"/>
    <lineage>
        <taxon>Bacteria</taxon>
        <taxon>Pseudomonadati</taxon>
        <taxon>Bacteroidota</taxon>
        <taxon>Flavobacteriia</taxon>
        <taxon>Flavobacteriales</taxon>
        <taxon>Flavobacteriaceae</taxon>
        <taxon>Flavobacterium</taxon>
    </lineage>
</organism>
<dbReference type="Gene3D" id="1.20.120.450">
    <property type="entry name" value="dinb family like domain"/>
    <property type="match status" value="1"/>
</dbReference>
<evidence type="ECO:0000313" key="2">
    <source>
        <dbReference type="EMBL" id="MFC4389377.1"/>
    </source>
</evidence>
<dbReference type="EMBL" id="JBHSCO010000001">
    <property type="protein sequence ID" value="MFC4389377.1"/>
    <property type="molecule type" value="Genomic_DNA"/>
</dbReference>
<feature type="domain" description="Mycothiol-dependent maleylpyruvate isomerase metal-binding" evidence="1">
    <location>
        <begin position="22"/>
        <end position="160"/>
    </location>
</feature>
<protein>
    <submittedName>
        <fullName evidence="2">Maleylpyruvate isomerase N-terminal domain-containing protein</fullName>
    </submittedName>
</protein>
<dbReference type="Pfam" id="PF11716">
    <property type="entry name" value="MDMPI_N"/>
    <property type="match status" value="1"/>
</dbReference>
<dbReference type="SUPFAM" id="SSF109854">
    <property type="entry name" value="DinB/YfiT-like putative metalloenzymes"/>
    <property type="match status" value="1"/>
</dbReference>